<dbReference type="CDD" id="cd01295">
    <property type="entry name" value="AdeC"/>
    <property type="match status" value="1"/>
</dbReference>
<evidence type="ECO:0000256" key="1">
    <source>
        <dbReference type="ARBA" id="ARBA00022801"/>
    </source>
</evidence>
<dbReference type="GO" id="GO:0000034">
    <property type="term" value="F:adenine deaminase activity"/>
    <property type="evidence" value="ECO:0007669"/>
    <property type="project" value="UniProtKB-UniRule"/>
</dbReference>
<dbReference type="EMBL" id="CP032489">
    <property type="protein sequence ID" value="AYD46342.1"/>
    <property type="molecule type" value="Genomic_DNA"/>
</dbReference>
<dbReference type="OrthoDB" id="9775607at2"/>
<evidence type="ECO:0000313" key="6">
    <source>
        <dbReference type="EMBL" id="AYD46342.1"/>
    </source>
</evidence>
<dbReference type="Proteomes" id="UP000266118">
    <property type="component" value="Chromosome"/>
</dbReference>
<dbReference type="InterPro" id="IPR026912">
    <property type="entry name" value="Adenine_deam_C"/>
</dbReference>
<dbReference type="Pfam" id="PF13382">
    <property type="entry name" value="Adenine_deam_C"/>
    <property type="match status" value="1"/>
</dbReference>
<dbReference type="KEGG" id="ark:D6B99_01115"/>
<evidence type="ECO:0000259" key="5">
    <source>
        <dbReference type="Pfam" id="PF13382"/>
    </source>
</evidence>
<dbReference type="GO" id="GO:0006146">
    <property type="term" value="P:adenine catabolic process"/>
    <property type="evidence" value="ECO:0007669"/>
    <property type="project" value="InterPro"/>
</dbReference>
<gene>
    <name evidence="3 6" type="primary">ade</name>
    <name evidence="6" type="ORF">D6B99_01115</name>
</gene>
<keyword evidence="2 3" id="KW-0464">Manganese</keyword>
<dbReference type="PANTHER" id="PTHR11113">
    <property type="entry name" value="N-ACETYLGLUCOSAMINE-6-PHOSPHATE DEACETYLASE"/>
    <property type="match status" value="1"/>
</dbReference>
<organism evidence="6 7">
    <name type="scientific">Arachidicoccus soli</name>
    <dbReference type="NCBI Taxonomy" id="2341117"/>
    <lineage>
        <taxon>Bacteria</taxon>
        <taxon>Pseudomonadati</taxon>
        <taxon>Bacteroidota</taxon>
        <taxon>Chitinophagia</taxon>
        <taxon>Chitinophagales</taxon>
        <taxon>Chitinophagaceae</taxon>
        <taxon>Arachidicoccus</taxon>
    </lineage>
</organism>
<dbReference type="PANTHER" id="PTHR11113:SF2">
    <property type="entry name" value="ADENINE DEAMINASE"/>
    <property type="match status" value="1"/>
</dbReference>
<keyword evidence="1 3" id="KW-0378">Hydrolase</keyword>
<comment type="cofactor">
    <cofactor evidence="3">
        <name>Mn(2+)</name>
        <dbReference type="ChEBI" id="CHEBI:29035"/>
    </cofactor>
</comment>
<comment type="catalytic activity">
    <reaction evidence="3">
        <text>adenine + H2O + H(+) = hypoxanthine + NH4(+)</text>
        <dbReference type="Rhea" id="RHEA:23688"/>
        <dbReference type="ChEBI" id="CHEBI:15377"/>
        <dbReference type="ChEBI" id="CHEBI:15378"/>
        <dbReference type="ChEBI" id="CHEBI:16708"/>
        <dbReference type="ChEBI" id="CHEBI:17368"/>
        <dbReference type="ChEBI" id="CHEBI:28938"/>
        <dbReference type="EC" id="3.5.4.2"/>
    </reaction>
</comment>
<feature type="domain" description="Amidohydrolase-related" evidence="4">
    <location>
        <begin position="43"/>
        <end position="323"/>
    </location>
</feature>
<accession>A0A386HL13</accession>
<evidence type="ECO:0000259" key="4">
    <source>
        <dbReference type="Pfam" id="PF01979"/>
    </source>
</evidence>
<dbReference type="HAMAP" id="MF_01518">
    <property type="entry name" value="Adenine_deamin"/>
    <property type="match status" value="1"/>
</dbReference>
<dbReference type="AlphaFoldDB" id="A0A386HL13"/>
<name>A0A386HL13_9BACT</name>
<proteinExistence type="inferred from homology"/>
<dbReference type="Gene3D" id="3.20.20.140">
    <property type="entry name" value="Metal-dependent hydrolases"/>
    <property type="match status" value="1"/>
</dbReference>
<evidence type="ECO:0000256" key="2">
    <source>
        <dbReference type="ARBA" id="ARBA00023211"/>
    </source>
</evidence>
<dbReference type="EC" id="3.5.4.2" evidence="3"/>
<protein>
    <recommendedName>
        <fullName evidence="3">Adenine deaminase</fullName>
        <shortName evidence="3">Adenase</shortName>
        <shortName evidence="3">Adenine aminase</shortName>
        <ecNumber evidence="3">3.5.4.2</ecNumber>
    </recommendedName>
</protein>
<dbReference type="NCBIfam" id="TIGR01178">
    <property type="entry name" value="ade"/>
    <property type="match status" value="1"/>
</dbReference>
<dbReference type="SUPFAM" id="SSF51556">
    <property type="entry name" value="Metallo-dependent hydrolases"/>
    <property type="match status" value="1"/>
</dbReference>
<dbReference type="InterPro" id="IPR006679">
    <property type="entry name" value="Adenine_deam"/>
</dbReference>
<evidence type="ECO:0000313" key="7">
    <source>
        <dbReference type="Proteomes" id="UP000266118"/>
    </source>
</evidence>
<sequence>MQTIIANYVDAFDKEIYPAEISFDKKIMAIKKIGQSVDESLPYILPGFIDAHVHIESSMLIPSEFARVAVTHGTVATVSDPHEIANVCGMEGVKYMIENGKKTPFKFYFGAPSCVPATVFETAGAIIDSDGIKELLLMDEVKYLAEMMNFPGVLNSDAEVMKKIGHAHSLKKPIDGHAPGLLGENAKRYIEAGIVTDHECFTKEEALGKLKHGMKILIREGSAAKNFEALIELLNDYEDEIMFCSDDKHPDSLVLGHINQLCVRAVAKGIDIFKIVKAACINPVFHYKLEVGLLRVNEPSDFVLVKDLKGFEILKTYIEGGIVAENGQTLIPSIKEEIINNFEAQEIKIEDLRFDDTEFYKNENGEIPVIEAMDGQLITNKIFLLPKKEKDYLISDASKDMLKMVVINRYRKAPIAKAFIKNFGFKKGAIASSVAHDSHNIVAVGVDDQSILDAVSLIISSKGGISVAGDRREVLSLPVAGLMSNGDAYEISKKYAKLDSMAKELHSGLSAPFMTLSFMALLVIPHLKLSDKGLFDGDSFSFIQWR</sequence>
<feature type="domain" description="Adenine deaminase C-terminal" evidence="5">
    <location>
        <begin position="376"/>
        <end position="540"/>
    </location>
</feature>
<keyword evidence="7" id="KW-1185">Reference proteome</keyword>
<reference evidence="6 7" key="1">
    <citation type="submission" date="2018-09" db="EMBL/GenBank/DDBJ databases">
        <title>Arachidicoccus sp. nov., a bacterium isolated from soil.</title>
        <authorList>
            <person name="Weon H.-Y."/>
            <person name="Kwon S.-W."/>
            <person name="Lee S.A."/>
        </authorList>
    </citation>
    <scope>NUCLEOTIDE SEQUENCE [LARGE SCALE GENOMIC DNA]</scope>
    <source>
        <strain evidence="6 7">KIS59-12</strain>
    </source>
</reference>
<dbReference type="InterPro" id="IPR006680">
    <property type="entry name" value="Amidohydro-rel"/>
</dbReference>
<comment type="similarity">
    <text evidence="3">Belongs to the metallo-dependent hydrolases superfamily. Adenine deaminase family.</text>
</comment>
<dbReference type="RefSeq" id="WP_119984269.1">
    <property type="nucleotide sequence ID" value="NZ_CP032489.1"/>
</dbReference>
<dbReference type="Pfam" id="PF01979">
    <property type="entry name" value="Amidohydro_1"/>
    <property type="match status" value="1"/>
</dbReference>
<dbReference type="InterPro" id="IPR032466">
    <property type="entry name" value="Metal_Hydrolase"/>
</dbReference>
<evidence type="ECO:0000256" key="3">
    <source>
        <dbReference type="HAMAP-Rule" id="MF_01518"/>
    </source>
</evidence>